<dbReference type="GO" id="GO:0098542">
    <property type="term" value="P:defense response to other organism"/>
    <property type="evidence" value="ECO:0007669"/>
    <property type="project" value="InterPro"/>
</dbReference>
<dbReference type="Pfam" id="PF03168">
    <property type="entry name" value="LEA_2"/>
    <property type="match status" value="1"/>
</dbReference>
<keyword evidence="7" id="KW-1185">Reference proteome</keyword>
<dbReference type="GeneID" id="120275323"/>
<proteinExistence type="predicted"/>
<dbReference type="GO" id="GO:0009506">
    <property type="term" value="C:plasmodesma"/>
    <property type="evidence" value="ECO:0007669"/>
    <property type="project" value="TreeGrafter"/>
</dbReference>
<keyword evidence="3 5" id="KW-1133">Transmembrane helix</keyword>
<dbReference type="PANTHER" id="PTHR31415:SF4">
    <property type="entry name" value="NDR1_HIN1-LIKE PROTEIN 3"/>
    <property type="match status" value="1"/>
</dbReference>
<dbReference type="RefSeq" id="XP_039137791.1">
    <property type="nucleotide sequence ID" value="XM_039281857.1"/>
</dbReference>
<reference evidence="8" key="1">
    <citation type="submission" date="2025-08" db="UniProtKB">
        <authorList>
            <consortium name="RefSeq"/>
        </authorList>
    </citation>
    <scope>IDENTIFICATION</scope>
</reference>
<evidence type="ECO:0000256" key="2">
    <source>
        <dbReference type="ARBA" id="ARBA00022692"/>
    </source>
</evidence>
<dbReference type="InterPro" id="IPR004864">
    <property type="entry name" value="LEA_2"/>
</dbReference>
<evidence type="ECO:0000313" key="8">
    <source>
        <dbReference type="RefSeq" id="XP_039137791.1"/>
    </source>
</evidence>
<evidence type="ECO:0000259" key="6">
    <source>
        <dbReference type="Pfam" id="PF03168"/>
    </source>
</evidence>
<comment type="subcellular location">
    <subcellularLocation>
        <location evidence="1">Membrane</location>
        <topology evidence="1">Single-pass membrane protein</topology>
    </subcellularLocation>
</comment>
<organism evidence="7 8">
    <name type="scientific">Dioscorea cayennensis subsp. rotundata</name>
    <name type="common">White Guinea yam</name>
    <name type="synonym">Dioscorea rotundata</name>
    <dbReference type="NCBI Taxonomy" id="55577"/>
    <lineage>
        <taxon>Eukaryota</taxon>
        <taxon>Viridiplantae</taxon>
        <taxon>Streptophyta</taxon>
        <taxon>Embryophyta</taxon>
        <taxon>Tracheophyta</taxon>
        <taxon>Spermatophyta</taxon>
        <taxon>Magnoliopsida</taxon>
        <taxon>Liliopsida</taxon>
        <taxon>Dioscoreales</taxon>
        <taxon>Dioscoreaceae</taxon>
        <taxon>Dioscorea</taxon>
    </lineage>
</organism>
<accession>A0AB40CGB1</accession>
<evidence type="ECO:0000256" key="5">
    <source>
        <dbReference type="SAM" id="Phobius"/>
    </source>
</evidence>
<evidence type="ECO:0000256" key="4">
    <source>
        <dbReference type="ARBA" id="ARBA00023136"/>
    </source>
</evidence>
<protein>
    <submittedName>
        <fullName evidence="8">NDR1/HIN1-like protein 10</fullName>
    </submittedName>
</protein>
<dbReference type="InterPro" id="IPR044839">
    <property type="entry name" value="NDR1-like"/>
</dbReference>
<name>A0AB40CGB1_DIOCR</name>
<dbReference type="Proteomes" id="UP001515500">
    <property type="component" value="Chromosome 14"/>
</dbReference>
<evidence type="ECO:0000256" key="3">
    <source>
        <dbReference type="ARBA" id="ARBA00022989"/>
    </source>
</evidence>
<feature type="transmembrane region" description="Helical" evidence="5">
    <location>
        <begin position="48"/>
        <end position="67"/>
    </location>
</feature>
<evidence type="ECO:0000256" key="1">
    <source>
        <dbReference type="ARBA" id="ARBA00004167"/>
    </source>
</evidence>
<dbReference type="PANTHER" id="PTHR31415">
    <property type="entry name" value="OS05G0367900 PROTEIN"/>
    <property type="match status" value="1"/>
</dbReference>
<keyword evidence="4 5" id="KW-0472">Membrane</keyword>
<dbReference type="GO" id="GO:0005886">
    <property type="term" value="C:plasma membrane"/>
    <property type="evidence" value="ECO:0007669"/>
    <property type="project" value="TreeGrafter"/>
</dbReference>
<sequence>MADYKQSNLNGAYYGPAIPPSRTHRSVGRGGCDCCCFPCCLITTLLKFIFSIIITVGIIVLILWLILRPNEIKPYVETATLSTFNLSTNTNNNSTNFLTYNLTMDLSIRNPNKRISFYYDYIETQALYDDSRIGFKILDPFYQGKKNTTVLHPEFSSRTAVLGDSVVTTYNREKGEGFFYVNVKVYTRMRLKVWVFKIHGFKPEFDCSLKLPAPTSGGSRGVSTFERTKCDVRYF</sequence>
<feature type="domain" description="Late embryogenesis abundant protein LEA-2 subgroup" evidence="6">
    <location>
        <begin position="106"/>
        <end position="204"/>
    </location>
</feature>
<evidence type="ECO:0000313" key="7">
    <source>
        <dbReference type="Proteomes" id="UP001515500"/>
    </source>
</evidence>
<keyword evidence="2 5" id="KW-0812">Transmembrane</keyword>
<dbReference type="AlphaFoldDB" id="A0AB40CGB1"/>
<gene>
    <name evidence="8" type="primary">LOC120275323</name>
</gene>